<name>H1Z2G8_9EURY</name>
<keyword evidence="1" id="KW-1133">Transmembrane helix</keyword>
<keyword evidence="1" id="KW-0812">Transmembrane</keyword>
<reference evidence="2 3" key="1">
    <citation type="submission" date="2011-10" db="EMBL/GenBank/DDBJ databases">
        <title>The Improved High-Quality Draft genome of Methanoplanus limicola DSM 2279.</title>
        <authorList>
            <consortium name="US DOE Joint Genome Institute (JGI-PGF)"/>
            <person name="Lucas S."/>
            <person name="Copeland A."/>
            <person name="Lapidus A."/>
            <person name="Glavina del Rio T."/>
            <person name="Dalin E."/>
            <person name="Tice H."/>
            <person name="Bruce D."/>
            <person name="Goodwin L."/>
            <person name="Pitluck S."/>
            <person name="Peters L."/>
            <person name="Mikhailova N."/>
            <person name="Lu M."/>
            <person name="Kyrpides N."/>
            <person name="Mavromatis K."/>
            <person name="Ivanova N."/>
            <person name="Markowitz V."/>
            <person name="Cheng J.-F."/>
            <person name="Hugenholtz P."/>
            <person name="Woyke T."/>
            <person name="Wu D."/>
            <person name="Wirth R."/>
            <person name="Brambilla E.-M."/>
            <person name="Klenk H.-P."/>
            <person name="Eisen J.A."/>
        </authorList>
    </citation>
    <scope>NUCLEOTIDE SEQUENCE [LARGE SCALE GENOMIC DNA]</scope>
    <source>
        <strain evidence="2 3">DSM 2279</strain>
    </source>
</reference>
<feature type="transmembrane region" description="Helical" evidence="1">
    <location>
        <begin position="122"/>
        <end position="142"/>
    </location>
</feature>
<evidence type="ECO:0000256" key="1">
    <source>
        <dbReference type="SAM" id="Phobius"/>
    </source>
</evidence>
<keyword evidence="1" id="KW-0472">Membrane</keyword>
<dbReference type="AlphaFoldDB" id="H1Z2G8"/>
<dbReference type="HOGENOM" id="CLU_1840551_0_0_2"/>
<keyword evidence="3" id="KW-1185">Reference proteome</keyword>
<feature type="transmembrane region" description="Helical" evidence="1">
    <location>
        <begin position="91"/>
        <end position="110"/>
    </location>
</feature>
<protein>
    <submittedName>
        <fullName evidence="2">Uncharacterized protein</fullName>
    </submittedName>
</protein>
<proteinExistence type="predicted"/>
<feature type="transmembrane region" description="Helical" evidence="1">
    <location>
        <begin position="61"/>
        <end position="84"/>
    </location>
</feature>
<evidence type="ECO:0000313" key="3">
    <source>
        <dbReference type="Proteomes" id="UP000005741"/>
    </source>
</evidence>
<dbReference type="Proteomes" id="UP000005741">
    <property type="component" value="Chromosome"/>
</dbReference>
<feature type="transmembrane region" description="Helical" evidence="1">
    <location>
        <begin position="27"/>
        <end position="49"/>
    </location>
</feature>
<dbReference type="EMBL" id="CM001436">
    <property type="protein sequence ID" value="EHQ35494.1"/>
    <property type="molecule type" value="Genomic_DNA"/>
</dbReference>
<dbReference type="OrthoDB" id="113552at2157"/>
<evidence type="ECO:0000313" key="2">
    <source>
        <dbReference type="EMBL" id="EHQ35494.1"/>
    </source>
</evidence>
<gene>
    <name evidence="2" type="ORF">Metlim_1385</name>
</gene>
<sequence length="150" mass="17026">MVENFKGDSVPDIFQRVLKIAEISEKIIRYCLIAVLIFWGGMLMFVFILNWEGWFFGIRIAGLYAGIYLLAESLTALFLAVSVIRFTGRRIITGGLSLIFFSFMLLDSAVTRQIIHPGSKTIPELFVIFALISLLYLISCIIKEYTAKRS</sequence>
<dbReference type="InParanoid" id="H1Z2G8"/>
<accession>H1Z2G8</accession>
<dbReference type="RefSeq" id="WP_004077247.1">
    <property type="nucleotide sequence ID" value="NZ_CM001436.1"/>
</dbReference>
<organism evidence="2 3">
    <name type="scientific">Methanoplanus limicola DSM 2279</name>
    <dbReference type="NCBI Taxonomy" id="937775"/>
    <lineage>
        <taxon>Archaea</taxon>
        <taxon>Methanobacteriati</taxon>
        <taxon>Methanobacteriota</taxon>
        <taxon>Stenosarchaea group</taxon>
        <taxon>Methanomicrobia</taxon>
        <taxon>Methanomicrobiales</taxon>
        <taxon>Methanomicrobiaceae</taxon>
        <taxon>Methanoplanus</taxon>
    </lineage>
</organism>